<dbReference type="Pfam" id="PF13242">
    <property type="entry name" value="Hydrolase_like"/>
    <property type="match status" value="1"/>
</dbReference>
<evidence type="ECO:0000256" key="5">
    <source>
        <dbReference type="SAM" id="MobiDB-lite"/>
    </source>
</evidence>
<dbReference type="PIRSF" id="PIRSF000915">
    <property type="entry name" value="PGP-type_phosphatase"/>
    <property type="match status" value="1"/>
</dbReference>
<protein>
    <recommendedName>
        <fullName evidence="8">4-nitrophenylphosphatase</fullName>
    </recommendedName>
</protein>
<reference evidence="7" key="1">
    <citation type="submission" date="2025-08" db="UniProtKB">
        <authorList>
            <consortium name="RefSeq"/>
        </authorList>
    </citation>
    <scope>IDENTIFICATION</scope>
</reference>
<feature type="active site" description="Nucleophile" evidence="2">
    <location>
        <position position="28"/>
    </location>
</feature>
<evidence type="ECO:0000313" key="6">
    <source>
        <dbReference type="Proteomes" id="UP001652628"/>
    </source>
</evidence>
<gene>
    <name evidence="7" type="primary">LOC108006294</name>
</gene>
<comment type="similarity">
    <text evidence="1">Belongs to the HAD-like hydrolase superfamily.</text>
</comment>
<feature type="binding site" evidence="4">
    <location>
        <position position="28"/>
    </location>
    <ligand>
        <name>Mg(2+)</name>
        <dbReference type="ChEBI" id="CHEBI:18420"/>
    </ligand>
</feature>
<name>A0AB39YZY0_DROSZ</name>
<dbReference type="GO" id="GO:0046872">
    <property type="term" value="F:metal ion binding"/>
    <property type="evidence" value="ECO:0007669"/>
    <property type="project" value="UniProtKB-KW"/>
</dbReference>
<evidence type="ECO:0000256" key="3">
    <source>
        <dbReference type="PIRSR" id="PIRSR000915-2"/>
    </source>
</evidence>
<feature type="binding site" evidence="4">
    <location>
        <position position="248"/>
    </location>
    <ligand>
        <name>Mg(2+)</name>
        <dbReference type="ChEBI" id="CHEBI:18420"/>
    </ligand>
</feature>
<dbReference type="RefSeq" id="XP_016925244.2">
    <property type="nucleotide sequence ID" value="XM_017069755.4"/>
</dbReference>
<keyword evidence="4" id="KW-0460">Magnesium</keyword>
<feature type="compositionally biased region" description="Polar residues" evidence="5">
    <location>
        <begin position="299"/>
        <end position="318"/>
    </location>
</feature>
<evidence type="ECO:0000313" key="7">
    <source>
        <dbReference type="RefSeq" id="XP_016925244.2"/>
    </source>
</evidence>
<dbReference type="InterPro" id="IPR036412">
    <property type="entry name" value="HAD-like_sf"/>
</dbReference>
<comment type="cofactor">
    <cofactor evidence="4">
        <name>Mg(2+)</name>
        <dbReference type="ChEBI" id="CHEBI:18420"/>
    </cofactor>
    <text evidence="4">Divalent metal ions. Mg(2+) is the most effective.</text>
</comment>
<dbReference type="Pfam" id="PF13344">
    <property type="entry name" value="Hydrolase_6"/>
    <property type="match status" value="1"/>
</dbReference>
<evidence type="ECO:0008006" key="8">
    <source>
        <dbReference type="Google" id="ProtNLM"/>
    </source>
</evidence>
<organism evidence="6 7">
    <name type="scientific">Drosophila suzukii</name>
    <name type="common">Spotted-wing drosophila fruit fly</name>
    <dbReference type="NCBI Taxonomy" id="28584"/>
    <lineage>
        <taxon>Eukaryota</taxon>
        <taxon>Metazoa</taxon>
        <taxon>Ecdysozoa</taxon>
        <taxon>Arthropoda</taxon>
        <taxon>Hexapoda</taxon>
        <taxon>Insecta</taxon>
        <taxon>Pterygota</taxon>
        <taxon>Neoptera</taxon>
        <taxon>Endopterygota</taxon>
        <taxon>Diptera</taxon>
        <taxon>Brachycera</taxon>
        <taxon>Muscomorpha</taxon>
        <taxon>Ephydroidea</taxon>
        <taxon>Drosophilidae</taxon>
        <taxon>Drosophila</taxon>
        <taxon>Sophophora</taxon>
    </lineage>
</organism>
<evidence type="ECO:0000256" key="2">
    <source>
        <dbReference type="PIRSR" id="PIRSR000915-1"/>
    </source>
</evidence>
<evidence type="ECO:0000256" key="1">
    <source>
        <dbReference type="PIRNR" id="PIRNR000915"/>
    </source>
</evidence>
<dbReference type="GeneID" id="108006294"/>
<keyword evidence="4" id="KW-0479">Metal-binding</keyword>
<dbReference type="SUPFAM" id="SSF56784">
    <property type="entry name" value="HAD-like"/>
    <property type="match status" value="1"/>
</dbReference>
<keyword evidence="1" id="KW-0378">Hydrolase</keyword>
<feature type="binding site" evidence="3">
    <location>
        <position position="222"/>
    </location>
    <ligand>
        <name>substrate</name>
    </ligand>
</feature>
<keyword evidence="6" id="KW-1185">Reference proteome</keyword>
<dbReference type="NCBIfam" id="TIGR01460">
    <property type="entry name" value="HAD-SF-IIA"/>
    <property type="match status" value="1"/>
</dbReference>
<feature type="region of interest" description="Disordered" evidence="5">
    <location>
        <begin position="297"/>
        <end position="318"/>
    </location>
</feature>
<dbReference type="AlphaFoldDB" id="A0AB39YZY0"/>
<dbReference type="InterPro" id="IPR023214">
    <property type="entry name" value="HAD_sf"/>
</dbReference>
<dbReference type="PANTHER" id="PTHR19288:SF4">
    <property type="entry name" value="RE04130P-RELATED"/>
    <property type="match status" value="1"/>
</dbReference>
<dbReference type="Proteomes" id="UP001652628">
    <property type="component" value="Chromosome X"/>
</dbReference>
<dbReference type="PANTHER" id="PTHR19288">
    <property type="entry name" value="4-NITROPHENYLPHOSPHATASE-RELATED"/>
    <property type="match status" value="1"/>
</dbReference>
<dbReference type="CDD" id="cd07508">
    <property type="entry name" value="HAD_Pase_UmpH-like"/>
    <property type="match status" value="1"/>
</dbReference>
<evidence type="ECO:0000256" key="4">
    <source>
        <dbReference type="PIRSR" id="PIRSR000915-3"/>
    </source>
</evidence>
<feature type="active site" description="Proton donor" evidence="2">
    <location>
        <position position="30"/>
    </location>
</feature>
<dbReference type="GO" id="GO:0005737">
    <property type="term" value="C:cytoplasm"/>
    <property type="evidence" value="ECO:0007669"/>
    <property type="project" value="TreeGrafter"/>
</dbReference>
<proteinExistence type="inferred from homology"/>
<sequence length="318" mass="34532">MSSAKHLKTLSEDELGDFFDSFDLVFCDCDGVVWYPLRDFIPGSAEALAHLELLGKQVTFVTNNSISSVKEHIEKFEKQGNLKIDEHQIVHPAQTICDHLRSINFQGLIYCLATPPFKELLVTAGFRLTEDGGTGIIRSLKDLHEAIFSGDSVDAVIIDVDFNLSAAKLMRAHVQLQNPKCLFLAGAADALIPFGKGEIIGPGAFIDVVSQSVGRQPTALGKPGEDLRRLLLDRHPEIPPSRVLFVGDSLASDIGFARASGYQTLLVLTGGTKMEDVQRLPADHPQMPDYLADCLGQIAPTSAPNNPESSNSDSTHLT</sequence>
<dbReference type="InterPro" id="IPR006357">
    <property type="entry name" value="HAD-SF_hydro_IIA"/>
</dbReference>
<dbReference type="Gene3D" id="3.40.50.1000">
    <property type="entry name" value="HAD superfamily/HAD-like"/>
    <property type="match status" value="2"/>
</dbReference>
<feature type="binding site" evidence="4">
    <location>
        <position position="30"/>
    </location>
    <ligand>
        <name>Mg(2+)</name>
        <dbReference type="ChEBI" id="CHEBI:18420"/>
    </ligand>
</feature>
<accession>A0AB39YZY0</accession>
<dbReference type="GO" id="GO:0016791">
    <property type="term" value="F:phosphatase activity"/>
    <property type="evidence" value="ECO:0007669"/>
    <property type="project" value="TreeGrafter"/>
</dbReference>